<feature type="transmembrane region" description="Helical" evidence="1">
    <location>
        <begin position="6"/>
        <end position="24"/>
    </location>
</feature>
<organism evidence="2 3">
    <name type="scientific">Laodelphax striatellus</name>
    <name type="common">Small brown planthopper</name>
    <name type="synonym">Delphax striatella</name>
    <dbReference type="NCBI Taxonomy" id="195883"/>
    <lineage>
        <taxon>Eukaryota</taxon>
        <taxon>Metazoa</taxon>
        <taxon>Ecdysozoa</taxon>
        <taxon>Arthropoda</taxon>
        <taxon>Hexapoda</taxon>
        <taxon>Insecta</taxon>
        <taxon>Pterygota</taxon>
        <taxon>Neoptera</taxon>
        <taxon>Paraneoptera</taxon>
        <taxon>Hemiptera</taxon>
        <taxon>Auchenorrhyncha</taxon>
        <taxon>Fulgoroidea</taxon>
        <taxon>Delphacidae</taxon>
        <taxon>Criomorphinae</taxon>
        <taxon>Laodelphax</taxon>
    </lineage>
</organism>
<protein>
    <submittedName>
        <fullName evidence="2">Uncharacterized protein</fullName>
    </submittedName>
</protein>
<keyword evidence="1" id="KW-1133">Transmembrane helix</keyword>
<dbReference type="AlphaFoldDB" id="A0A482XU30"/>
<keyword evidence="1" id="KW-0472">Membrane</keyword>
<keyword evidence="1" id="KW-0812">Transmembrane</keyword>
<evidence type="ECO:0000256" key="1">
    <source>
        <dbReference type="SAM" id="Phobius"/>
    </source>
</evidence>
<keyword evidence="3" id="KW-1185">Reference proteome</keyword>
<comment type="caution">
    <text evidence="2">The sequence shown here is derived from an EMBL/GenBank/DDBJ whole genome shotgun (WGS) entry which is preliminary data.</text>
</comment>
<evidence type="ECO:0000313" key="2">
    <source>
        <dbReference type="EMBL" id="RZF48929.1"/>
    </source>
</evidence>
<accession>A0A482XU30</accession>
<proteinExistence type="predicted"/>
<gene>
    <name evidence="2" type="ORF">LSTR_LSTR003005</name>
</gene>
<dbReference type="Proteomes" id="UP000291343">
    <property type="component" value="Unassembled WGS sequence"/>
</dbReference>
<evidence type="ECO:0000313" key="3">
    <source>
        <dbReference type="Proteomes" id="UP000291343"/>
    </source>
</evidence>
<reference evidence="2 3" key="1">
    <citation type="journal article" date="2017" name="Gigascience">
        <title>Genome sequence of the small brown planthopper, Laodelphax striatellus.</title>
        <authorList>
            <person name="Zhu J."/>
            <person name="Jiang F."/>
            <person name="Wang X."/>
            <person name="Yang P."/>
            <person name="Bao Y."/>
            <person name="Zhao W."/>
            <person name="Wang W."/>
            <person name="Lu H."/>
            <person name="Wang Q."/>
            <person name="Cui N."/>
            <person name="Li J."/>
            <person name="Chen X."/>
            <person name="Luo L."/>
            <person name="Yu J."/>
            <person name="Kang L."/>
            <person name="Cui F."/>
        </authorList>
    </citation>
    <scope>NUCLEOTIDE SEQUENCE [LARGE SCALE GENOMIC DNA]</scope>
    <source>
        <strain evidence="2">Lst14</strain>
    </source>
</reference>
<dbReference type="InParanoid" id="A0A482XU30"/>
<dbReference type="EMBL" id="QKKF02000817">
    <property type="protein sequence ID" value="RZF48929.1"/>
    <property type="molecule type" value="Genomic_DNA"/>
</dbReference>
<sequence>MELLPNFGVLVWLFCAVVYIYRTISGRVERRRPYYRQNSEGPGSLFELQPKSVIQQPYHTSKKHSKQNYLIVFKGLKHFVADVFQKNNSDLFVDNRCLITGDKKEQLRFPFIKWTVTKECLAVEKNCVFCSIAWLNRDLKARPVLPAVDRPGKMTVYPFERKSLDQRKASLAPLKVDMKNNTSRWPLAVEKIAVSQEFKKVISVKKFTKKTLLAGDQVEVEFLVNKDMLPYGAYGVPINVFYQNASEPEIQEIQIPLKLMIVSPAYNGNSRMKAKQILPTEEEVDEEEVVAKRIEGVKYMPYFDKPKAIETFAEREKRAFAAIHYQHH</sequence>
<name>A0A482XU30_LAOST</name>